<comment type="caution">
    <text evidence="3">The sequence shown here is derived from an EMBL/GenBank/DDBJ whole genome shotgun (WGS) entry which is preliminary data.</text>
</comment>
<feature type="domain" description="NADP-dependent oxidoreductase" evidence="2">
    <location>
        <begin position="1"/>
        <end position="89"/>
    </location>
</feature>
<feature type="non-terminal residue" evidence="3">
    <location>
        <position position="1"/>
    </location>
</feature>
<sequence>GFRTIDTAGIKSQYREALVGQGIVAVLATGAVKQVELYIQTEFSPYKPGKGRAPYPYDNIKSIPEQVRESIASSLSNLGVGYVDYLVSH</sequence>
<evidence type="ECO:0000313" key="3">
    <source>
        <dbReference type="EMBL" id="KAG9248334.1"/>
    </source>
</evidence>
<name>A0A9P7ZA85_9HELO</name>
<dbReference type="Proteomes" id="UP000887226">
    <property type="component" value="Unassembled WGS sequence"/>
</dbReference>
<evidence type="ECO:0000313" key="4">
    <source>
        <dbReference type="Proteomes" id="UP000887226"/>
    </source>
</evidence>
<dbReference type="OrthoDB" id="5357513at2759"/>
<evidence type="ECO:0000256" key="1">
    <source>
        <dbReference type="ARBA" id="ARBA00023002"/>
    </source>
</evidence>
<dbReference type="EMBL" id="MU253751">
    <property type="protein sequence ID" value="KAG9248334.1"/>
    <property type="molecule type" value="Genomic_DNA"/>
</dbReference>
<evidence type="ECO:0000259" key="2">
    <source>
        <dbReference type="Pfam" id="PF00248"/>
    </source>
</evidence>
<proteinExistence type="predicted"/>
<protein>
    <recommendedName>
        <fullName evidence="2">NADP-dependent oxidoreductase domain-containing protein</fullName>
    </recommendedName>
</protein>
<keyword evidence="1" id="KW-0560">Oxidoreductase</keyword>
<dbReference type="Pfam" id="PF00248">
    <property type="entry name" value="Aldo_ket_red"/>
    <property type="match status" value="1"/>
</dbReference>
<dbReference type="SUPFAM" id="SSF51430">
    <property type="entry name" value="NAD(P)-linked oxidoreductase"/>
    <property type="match status" value="1"/>
</dbReference>
<reference evidence="3" key="1">
    <citation type="journal article" date="2021" name="IMA Fungus">
        <title>Genomic characterization of three marine fungi, including Emericellopsis atlantica sp. nov. with signatures of a generalist lifestyle and marine biomass degradation.</title>
        <authorList>
            <person name="Hagestad O.C."/>
            <person name="Hou L."/>
            <person name="Andersen J.H."/>
            <person name="Hansen E.H."/>
            <person name="Altermark B."/>
            <person name="Li C."/>
            <person name="Kuhnert E."/>
            <person name="Cox R.J."/>
            <person name="Crous P.W."/>
            <person name="Spatafora J.W."/>
            <person name="Lail K."/>
            <person name="Amirebrahimi M."/>
            <person name="Lipzen A."/>
            <person name="Pangilinan J."/>
            <person name="Andreopoulos W."/>
            <person name="Hayes R.D."/>
            <person name="Ng V."/>
            <person name="Grigoriev I.V."/>
            <person name="Jackson S.A."/>
            <person name="Sutton T.D.S."/>
            <person name="Dobson A.D.W."/>
            <person name="Rama T."/>
        </authorList>
    </citation>
    <scope>NUCLEOTIDE SEQUENCE</scope>
    <source>
        <strain evidence="3">TRa3180A</strain>
    </source>
</reference>
<dbReference type="AlphaFoldDB" id="A0A9P7ZA85"/>
<organism evidence="3 4">
    <name type="scientific">Calycina marina</name>
    <dbReference type="NCBI Taxonomy" id="1763456"/>
    <lineage>
        <taxon>Eukaryota</taxon>
        <taxon>Fungi</taxon>
        <taxon>Dikarya</taxon>
        <taxon>Ascomycota</taxon>
        <taxon>Pezizomycotina</taxon>
        <taxon>Leotiomycetes</taxon>
        <taxon>Helotiales</taxon>
        <taxon>Pezizellaceae</taxon>
        <taxon>Calycina</taxon>
    </lineage>
</organism>
<dbReference type="Gene3D" id="3.20.20.100">
    <property type="entry name" value="NADP-dependent oxidoreductase domain"/>
    <property type="match status" value="1"/>
</dbReference>
<dbReference type="InterPro" id="IPR023210">
    <property type="entry name" value="NADP_OxRdtase_dom"/>
</dbReference>
<dbReference type="InterPro" id="IPR036812">
    <property type="entry name" value="NAD(P)_OxRdtase_dom_sf"/>
</dbReference>
<dbReference type="GO" id="GO:0016491">
    <property type="term" value="F:oxidoreductase activity"/>
    <property type="evidence" value="ECO:0007669"/>
    <property type="project" value="UniProtKB-KW"/>
</dbReference>
<keyword evidence="4" id="KW-1185">Reference proteome</keyword>
<accession>A0A9P7ZA85</accession>
<gene>
    <name evidence="3" type="ORF">BJ878DRAFT_413012</name>
</gene>